<feature type="region of interest" description="Disordered" evidence="1">
    <location>
        <begin position="1"/>
        <end position="34"/>
    </location>
</feature>
<accession>A0ABN2KDW5</accession>
<feature type="compositionally biased region" description="Low complexity" evidence="1">
    <location>
        <begin position="205"/>
        <end position="220"/>
    </location>
</feature>
<evidence type="ECO:0000313" key="2">
    <source>
        <dbReference type="EMBL" id="GAA1753847.1"/>
    </source>
</evidence>
<sequence length="285" mass="30196">MSVRSVAAMDATTDDEIGGSTMSDATEDPGGDVGNKAIRVTMVAASMAASRLARELAERQQRRREEAELERAQSDARWQAERATAQSQVRAADAAWLQAASAEEAARTWSTAHAWAEVDPAFRGDADRIRAGIEQRWGVSVSASDTEASLREAADRQRFDARAEDGARVVDEVAAGSILADTPAELAALEDADRHASNAGDHEAAAASLDASADAAAYDSQARRDQLVDRATTAGVDPVTARGRGRAANANAEPVKNATQSSKTPKKAGRRGRANGRERSDQLTR</sequence>
<proteinExistence type="predicted"/>
<protein>
    <recommendedName>
        <fullName evidence="4">Colicin import membrane protein</fullName>
    </recommendedName>
</protein>
<evidence type="ECO:0008006" key="4">
    <source>
        <dbReference type="Google" id="ProtNLM"/>
    </source>
</evidence>
<dbReference type="EMBL" id="BAAAME010000011">
    <property type="protein sequence ID" value="GAA1753847.1"/>
    <property type="molecule type" value="Genomic_DNA"/>
</dbReference>
<feature type="compositionally biased region" description="Basic and acidic residues" evidence="1">
    <location>
        <begin position="62"/>
        <end position="80"/>
    </location>
</feature>
<comment type="caution">
    <text evidence="2">The sequence shown here is derived from an EMBL/GenBank/DDBJ whole genome shotgun (WGS) entry which is preliminary data.</text>
</comment>
<dbReference type="Proteomes" id="UP001501057">
    <property type="component" value="Unassembled WGS sequence"/>
</dbReference>
<feature type="compositionally biased region" description="Basic residues" evidence="1">
    <location>
        <begin position="264"/>
        <end position="274"/>
    </location>
</feature>
<keyword evidence="3" id="KW-1185">Reference proteome</keyword>
<feature type="region of interest" description="Disordered" evidence="1">
    <location>
        <begin position="62"/>
        <end position="81"/>
    </location>
</feature>
<feature type="compositionally biased region" description="Basic and acidic residues" evidence="1">
    <location>
        <begin position="191"/>
        <end position="204"/>
    </location>
</feature>
<feature type="region of interest" description="Disordered" evidence="1">
    <location>
        <begin position="190"/>
        <end position="285"/>
    </location>
</feature>
<reference evidence="2 3" key="1">
    <citation type="journal article" date="2019" name="Int. J. Syst. Evol. Microbiol.">
        <title>The Global Catalogue of Microorganisms (GCM) 10K type strain sequencing project: providing services to taxonomists for standard genome sequencing and annotation.</title>
        <authorList>
            <consortium name="The Broad Institute Genomics Platform"/>
            <consortium name="The Broad Institute Genome Sequencing Center for Infectious Disease"/>
            <person name="Wu L."/>
            <person name="Ma J."/>
        </authorList>
    </citation>
    <scope>NUCLEOTIDE SEQUENCE [LARGE SCALE GENOMIC DNA]</scope>
    <source>
        <strain evidence="2 3">JCM 13518</strain>
    </source>
</reference>
<organism evidence="2 3">
    <name type="scientific">Aeromicrobium alkaliterrae</name>
    <dbReference type="NCBI Taxonomy" id="302168"/>
    <lineage>
        <taxon>Bacteria</taxon>
        <taxon>Bacillati</taxon>
        <taxon>Actinomycetota</taxon>
        <taxon>Actinomycetes</taxon>
        <taxon>Propionibacteriales</taxon>
        <taxon>Nocardioidaceae</taxon>
        <taxon>Aeromicrobium</taxon>
    </lineage>
</organism>
<feature type="compositionally biased region" description="Basic and acidic residues" evidence="1">
    <location>
        <begin position="275"/>
        <end position="285"/>
    </location>
</feature>
<evidence type="ECO:0000256" key="1">
    <source>
        <dbReference type="SAM" id="MobiDB-lite"/>
    </source>
</evidence>
<gene>
    <name evidence="2" type="ORF">GCM10009710_36740</name>
</gene>
<name>A0ABN2KDW5_9ACTN</name>
<evidence type="ECO:0000313" key="3">
    <source>
        <dbReference type="Proteomes" id="UP001501057"/>
    </source>
</evidence>